<evidence type="ECO:0000256" key="2">
    <source>
        <dbReference type="SAM" id="Phobius"/>
    </source>
</evidence>
<proteinExistence type="predicted"/>
<reference evidence="3" key="1">
    <citation type="submission" date="2020-10" db="EMBL/GenBank/DDBJ databases">
        <authorList>
            <person name="Gilroy R."/>
        </authorList>
    </citation>
    <scope>NUCLEOTIDE SEQUENCE</scope>
    <source>
        <strain evidence="3">9366</strain>
    </source>
</reference>
<feature type="transmembrane region" description="Helical" evidence="2">
    <location>
        <begin position="395"/>
        <end position="416"/>
    </location>
</feature>
<evidence type="ECO:0000313" key="3">
    <source>
        <dbReference type="EMBL" id="HIU62381.1"/>
    </source>
</evidence>
<organism evidence="3 4">
    <name type="scientific">Candidatus Caccalectryoclostridium excrementigallinarum</name>
    <dbReference type="NCBI Taxonomy" id="2840710"/>
    <lineage>
        <taxon>Bacteria</taxon>
        <taxon>Bacillati</taxon>
        <taxon>Bacillota</taxon>
        <taxon>Clostridia</taxon>
        <taxon>Christensenellales</taxon>
        <taxon>Christensenellaceae</taxon>
        <taxon>Christensenellaceae incertae sedis</taxon>
        <taxon>Candidatus Caccalectryoclostridium</taxon>
    </lineage>
</organism>
<gene>
    <name evidence="3" type="ORF">IAB07_01245</name>
</gene>
<feature type="transmembrane region" description="Helical" evidence="2">
    <location>
        <begin position="21"/>
        <end position="44"/>
    </location>
</feature>
<name>A0A9D1MLB3_9FIRM</name>
<feature type="compositionally biased region" description="Basic and acidic residues" evidence="1">
    <location>
        <begin position="429"/>
        <end position="452"/>
    </location>
</feature>
<reference evidence="3" key="2">
    <citation type="journal article" date="2021" name="PeerJ">
        <title>Extensive microbial diversity within the chicken gut microbiome revealed by metagenomics and culture.</title>
        <authorList>
            <person name="Gilroy R."/>
            <person name="Ravi A."/>
            <person name="Getino M."/>
            <person name="Pursley I."/>
            <person name="Horton D.L."/>
            <person name="Alikhan N.F."/>
            <person name="Baker D."/>
            <person name="Gharbi K."/>
            <person name="Hall N."/>
            <person name="Watson M."/>
            <person name="Adriaenssens E.M."/>
            <person name="Foster-Nyarko E."/>
            <person name="Jarju S."/>
            <person name="Secka A."/>
            <person name="Antonio M."/>
            <person name="Oren A."/>
            <person name="Chaudhuri R.R."/>
            <person name="La Ragione R."/>
            <person name="Hildebrand F."/>
            <person name="Pallen M.J."/>
        </authorList>
    </citation>
    <scope>NUCLEOTIDE SEQUENCE</scope>
    <source>
        <strain evidence="3">9366</strain>
    </source>
</reference>
<keyword evidence="2" id="KW-1133">Transmembrane helix</keyword>
<dbReference type="AlphaFoldDB" id="A0A9D1MLB3"/>
<protein>
    <submittedName>
        <fullName evidence="3">Uncharacterized protein</fullName>
    </submittedName>
</protein>
<dbReference type="Proteomes" id="UP000824145">
    <property type="component" value="Unassembled WGS sequence"/>
</dbReference>
<sequence>MDEEQVKSINWSVVGKILKKRIVWIVAVAAVVAIVAGLLFAFVLNDGKDTYSLSFDLRTPGSLGTYPDGTPFSVQSLIFEENLQAVKDAGGEKFADIDLENLPENAFTITDNSVNGEGEAQSYAVRYTITAKSGMFSSYEQGNEFLIALLNNYVNESNSRLDSRDYTAWEKTYANATTYDAAISTLRSQYDSVLASYDALISTRAYADHVVDGETVAQHRADAAADISARLTALSEWQTTDKYVMPGNEIFADSEAKSLMDSYALNSAKIDDLTAKLTELIGIYGEKLTSSALDTFESFHSTIASLTQSNTTIANTLGKLGYTLDASGTTWNKADQEKYNLAPGEFTDELDAVKGMIVASTAEMKTVEASVYDEFTDVKLMQGKADVTGGGTSPIIVAVLCFVLAAAAMCLIFLLAEYGKVKREVEGAEAAAKAEVKPEITFTDKNDEKEDLLSEAAATETDEEEK</sequence>
<dbReference type="EMBL" id="DVNJ01000003">
    <property type="protein sequence ID" value="HIU62381.1"/>
    <property type="molecule type" value="Genomic_DNA"/>
</dbReference>
<keyword evidence="2" id="KW-0812">Transmembrane</keyword>
<feature type="region of interest" description="Disordered" evidence="1">
    <location>
        <begin position="429"/>
        <end position="466"/>
    </location>
</feature>
<evidence type="ECO:0000313" key="4">
    <source>
        <dbReference type="Proteomes" id="UP000824145"/>
    </source>
</evidence>
<evidence type="ECO:0000256" key="1">
    <source>
        <dbReference type="SAM" id="MobiDB-lite"/>
    </source>
</evidence>
<comment type="caution">
    <text evidence="3">The sequence shown here is derived from an EMBL/GenBank/DDBJ whole genome shotgun (WGS) entry which is preliminary data.</text>
</comment>
<accession>A0A9D1MLB3</accession>
<keyword evidence="2" id="KW-0472">Membrane</keyword>